<protein>
    <submittedName>
        <fullName evidence="4">Uncharacterized protein LOC118422968</fullName>
    </submittedName>
</protein>
<dbReference type="OrthoDB" id="10133537at2759"/>
<name>A0A9J7N274_BRAFL</name>
<evidence type="ECO:0000313" key="4">
    <source>
        <dbReference type="RefSeq" id="XP_035686746.1"/>
    </source>
</evidence>
<feature type="compositionally biased region" description="Basic and acidic residues" evidence="2">
    <location>
        <begin position="61"/>
        <end position="70"/>
    </location>
</feature>
<feature type="coiled-coil region" evidence="1">
    <location>
        <begin position="103"/>
        <end position="200"/>
    </location>
</feature>
<dbReference type="RefSeq" id="XP_035686746.1">
    <property type="nucleotide sequence ID" value="XM_035830853.1"/>
</dbReference>
<keyword evidence="3" id="KW-1185">Reference proteome</keyword>
<gene>
    <name evidence="4" type="primary">LOC118422968</name>
</gene>
<dbReference type="GeneID" id="118422968"/>
<feature type="region of interest" description="Disordered" evidence="2">
    <location>
        <begin position="29"/>
        <end position="70"/>
    </location>
</feature>
<dbReference type="AlphaFoldDB" id="A0A9J7N274"/>
<reference evidence="3" key="1">
    <citation type="journal article" date="2020" name="Nat. Ecol. Evol.">
        <title>Deeply conserved synteny resolves early events in vertebrate evolution.</title>
        <authorList>
            <person name="Simakov O."/>
            <person name="Marletaz F."/>
            <person name="Yue J.X."/>
            <person name="O'Connell B."/>
            <person name="Jenkins J."/>
            <person name="Brandt A."/>
            <person name="Calef R."/>
            <person name="Tung C.H."/>
            <person name="Huang T.K."/>
            <person name="Schmutz J."/>
            <person name="Satoh N."/>
            <person name="Yu J.K."/>
            <person name="Putnam N.H."/>
            <person name="Green R.E."/>
            <person name="Rokhsar D.S."/>
        </authorList>
    </citation>
    <scope>NUCLEOTIDE SEQUENCE [LARGE SCALE GENOMIC DNA]</scope>
    <source>
        <strain evidence="3">S238N-H82</strain>
    </source>
</reference>
<evidence type="ECO:0000256" key="1">
    <source>
        <dbReference type="SAM" id="Coils"/>
    </source>
</evidence>
<dbReference type="Proteomes" id="UP000001554">
    <property type="component" value="Chromosome 9"/>
</dbReference>
<organism evidence="3 4">
    <name type="scientific">Branchiostoma floridae</name>
    <name type="common">Florida lancelet</name>
    <name type="synonym">Amphioxus</name>
    <dbReference type="NCBI Taxonomy" id="7739"/>
    <lineage>
        <taxon>Eukaryota</taxon>
        <taxon>Metazoa</taxon>
        <taxon>Chordata</taxon>
        <taxon>Cephalochordata</taxon>
        <taxon>Leptocardii</taxon>
        <taxon>Amphioxiformes</taxon>
        <taxon>Branchiostomatidae</taxon>
        <taxon>Branchiostoma</taxon>
    </lineage>
</organism>
<feature type="compositionally biased region" description="Polar residues" evidence="2">
    <location>
        <begin position="45"/>
        <end position="59"/>
    </location>
</feature>
<evidence type="ECO:0000256" key="2">
    <source>
        <dbReference type="SAM" id="MobiDB-lite"/>
    </source>
</evidence>
<keyword evidence="1" id="KW-0175">Coiled coil</keyword>
<dbReference type="KEGG" id="bfo:118422968"/>
<sequence length="253" mass="28788">MYVVCILETKIDEAKKAYSKVLVTLQKLQDTDSDSMTEDSKDTSSADSLEWTQDSSTFAQKPEDSQKTSSDKLAILKEDEAVEPSVGLLSDCIRNRTKERVDLKKAAEEKELLEAIVKKLTTDNKRQAKMLEDKDRLQKNLDSSNKAIQHYLRASEKLLAENDRLESKLAKSQKTSNNQIAALKRENETLKRAMGSVSDQNNILNRGIADFKDVVFHMSKDVFKKKADHTTPCRKKIGDRRRLLFEDSEEDSI</sequence>
<evidence type="ECO:0000313" key="3">
    <source>
        <dbReference type="Proteomes" id="UP000001554"/>
    </source>
</evidence>
<accession>A0A9J7N274</accession>
<reference evidence="4" key="2">
    <citation type="submission" date="2025-08" db="UniProtKB">
        <authorList>
            <consortium name="RefSeq"/>
        </authorList>
    </citation>
    <scope>IDENTIFICATION</scope>
    <source>
        <strain evidence="4">S238N-H82</strain>
        <tissue evidence="4">Testes</tissue>
    </source>
</reference>
<proteinExistence type="predicted"/>